<proteinExistence type="inferred from homology"/>
<accession>A0A3N4Z8U0</accession>
<dbReference type="RefSeq" id="WP_170175329.1">
    <property type="nucleotide sequence ID" value="NZ_RKRA01000001.1"/>
</dbReference>
<dbReference type="Gene3D" id="3.90.1510.10">
    <property type="entry name" value="Glycerate kinase, domain 2"/>
    <property type="match status" value="1"/>
</dbReference>
<protein>
    <submittedName>
        <fullName evidence="4">Glycerate kinase</fullName>
    </submittedName>
</protein>
<dbReference type="SUPFAM" id="SSF110738">
    <property type="entry name" value="Glycerate kinase I"/>
    <property type="match status" value="1"/>
</dbReference>
<dbReference type="InterPro" id="IPR018197">
    <property type="entry name" value="Glycerate_kinase_RE-like"/>
</dbReference>
<dbReference type="InterPro" id="IPR004381">
    <property type="entry name" value="Glycerate_kinase"/>
</dbReference>
<dbReference type="AlphaFoldDB" id="A0A3N4Z8U0"/>
<keyword evidence="3 4" id="KW-0418">Kinase</keyword>
<dbReference type="InterPro" id="IPR018193">
    <property type="entry name" value="Glyc_kinase_flavodox-like_fold"/>
</dbReference>
<dbReference type="PANTHER" id="PTHR21599:SF0">
    <property type="entry name" value="GLYCERATE KINASE"/>
    <property type="match status" value="1"/>
</dbReference>
<dbReference type="GO" id="GO:0031388">
    <property type="term" value="P:organic acid phosphorylation"/>
    <property type="evidence" value="ECO:0007669"/>
    <property type="project" value="InterPro"/>
</dbReference>
<dbReference type="EMBL" id="RKRA01000001">
    <property type="protein sequence ID" value="RPF28687.1"/>
    <property type="molecule type" value="Genomic_DNA"/>
</dbReference>
<evidence type="ECO:0000256" key="2">
    <source>
        <dbReference type="ARBA" id="ARBA00022679"/>
    </source>
</evidence>
<evidence type="ECO:0000256" key="3">
    <source>
        <dbReference type="ARBA" id="ARBA00022777"/>
    </source>
</evidence>
<keyword evidence="2" id="KW-0808">Transferase</keyword>
<evidence type="ECO:0000313" key="5">
    <source>
        <dbReference type="Proteomes" id="UP000280726"/>
    </source>
</evidence>
<reference evidence="4 5" key="1">
    <citation type="submission" date="2018-11" db="EMBL/GenBank/DDBJ databases">
        <title>Sequencing the genomes of 1000 actinobacteria strains.</title>
        <authorList>
            <person name="Klenk H.-P."/>
        </authorList>
    </citation>
    <scope>NUCLEOTIDE SEQUENCE [LARGE SCALE GENOMIC DNA]</scope>
    <source>
        <strain evidence="4 5">DSM 14418</strain>
    </source>
</reference>
<name>A0A3N4Z8U0_9MICO</name>
<sequence>MRVLVATDRFAGAVTAAVAATALAEGWRESVPSDVVRTLPLSDGSAGLVDAVGAALGGRLVPVTVPGPLGAAVPATVLHVPGQAGGTAFVEGDQVLGTHLAADRTEAAVRGTTSGLGALVLAALATGAGRVVVGLSVPAAAHDGGAGLLAQLAGGEAADPLTSGGLALAGLAADGAAAVVSAARERLAGVDVVLALSDDAPLLGLHGAGAVLGQDPAVGPARAQDLERALGRGCDVLERSAPPAPRRSLLAVEPGSAGTRLARSPGTGAGGGSAFVLQLLGARALPGAEVVATAVDLAGAVAEADLVLTGTAVLDARSLTASVVATVARAALPRALPVVAVADEVQTSRREVSPLGISATYEVLDGGRRRRPGAGEGLSALRARGGRIARTWSV</sequence>
<comment type="caution">
    <text evidence="4">The sequence shown here is derived from an EMBL/GenBank/DDBJ whole genome shotgun (WGS) entry which is preliminary data.</text>
</comment>
<evidence type="ECO:0000256" key="1">
    <source>
        <dbReference type="ARBA" id="ARBA00006284"/>
    </source>
</evidence>
<evidence type="ECO:0000313" key="4">
    <source>
        <dbReference type="EMBL" id="RPF28687.1"/>
    </source>
</evidence>
<dbReference type="GO" id="GO:0008887">
    <property type="term" value="F:glycerate kinase activity"/>
    <property type="evidence" value="ECO:0007669"/>
    <property type="project" value="InterPro"/>
</dbReference>
<dbReference type="Gene3D" id="3.40.50.10350">
    <property type="entry name" value="Glycerate kinase, domain 1"/>
    <property type="match status" value="1"/>
</dbReference>
<dbReference type="PANTHER" id="PTHR21599">
    <property type="entry name" value="GLYCERATE KINASE"/>
    <property type="match status" value="1"/>
</dbReference>
<dbReference type="InterPro" id="IPR036129">
    <property type="entry name" value="Glycerate_kinase_sf"/>
</dbReference>
<organism evidence="4 5">
    <name type="scientific">Georgenia muralis</name>
    <dbReference type="NCBI Taxonomy" id="154117"/>
    <lineage>
        <taxon>Bacteria</taxon>
        <taxon>Bacillati</taxon>
        <taxon>Actinomycetota</taxon>
        <taxon>Actinomycetes</taxon>
        <taxon>Micrococcales</taxon>
        <taxon>Bogoriellaceae</taxon>
        <taxon>Georgenia</taxon>
    </lineage>
</organism>
<gene>
    <name evidence="4" type="ORF">EDD32_3226</name>
</gene>
<comment type="similarity">
    <text evidence="1">Belongs to the glycerate kinase type-1 family.</text>
</comment>
<keyword evidence="5" id="KW-1185">Reference proteome</keyword>
<dbReference type="Proteomes" id="UP000280726">
    <property type="component" value="Unassembled WGS sequence"/>
</dbReference>
<dbReference type="Pfam" id="PF02595">
    <property type="entry name" value="Gly_kinase"/>
    <property type="match status" value="1"/>
</dbReference>